<dbReference type="InterPro" id="IPR036962">
    <property type="entry name" value="Glyco_hydro_3_N_sf"/>
</dbReference>
<comment type="caution">
    <text evidence="4">The sequence shown here is derived from an EMBL/GenBank/DDBJ whole genome shotgun (WGS) entry which is preliminary data.</text>
</comment>
<dbReference type="Gene3D" id="3.40.50.1700">
    <property type="entry name" value="Glycoside hydrolase family 3 C-terminal domain"/>
    <property type="match status" value="1"/>
</dbReference>
<reference evidence="4 5" key="1">
    <citation type="submission" date="2019-12" db="EMBL/GenBank/DDBJ databases">
        <title>Genomic-based taxomic classification of the family Erythrobacteraceae.</title>
        <authorList>
            <person name="Xu L."/>
        </authorList>
    </citation>
    <scope>NUCLEOTIDE SEQUENCE [LARGE SCALE GENOMIC DNA]</scope>
    <source>
        <strain evidence="4 5">DSM 18604</strain>
    </source>
</reference>
<dbReference type="Gene3D" id="2.60.40.10">
    <property type="entry name" value="Immunoglobulins"/>
    <property type="match status" value="1"/>
</dbReference>
<dbReference type="InterPro" id="IPR036881">
    <property type="entry name" value="Glyco_hydro_3_C_sf"/>
</dbReference>
<proteinExistence type="inferred from homology"/>
<dbReference type="Pfam" id="PF14310">
    <property type="entry name" value="Fn3-like"/>
    <property type="match status" value="1"/>
</dbReference>
<dbReference type="FunFam" id="3.20.20.300:FF:000016">
    <property type="entry name" value="Exported beta-glucosidase"/>
    <property type="match status" value="1"/>
</dbReference>
<evidence type="ECO:0000313" key="4">
    <source>
        <dbReference type="EMBL" id="MXP26592.1"/>
    </source>
</evidence>
<accession>A0A845A892</accession>
<dbReference type="Pfam" id="PF01915">
    <property type="entry name" value="Glyco_hydro_3_C"/>
    <property type="match status" value="1"/>
</dbReference>
<dbReference type="PANTHER" id="PTHR42715:SF10">
    <property type="entry name" value="BETA-GLUCOSIDASE"/>
    <property type="match status" value="1"/>
</dbReference>
<evidence type="ECO:0000313" key="5">
    <source>
        <dbReference type="Proteomes" id="UP000460561"/>
    </source>
</evidence>
<keyword evidence="5" id="KW-1185">Reference proteome</keyword>
<dbReference type="OrthoDB" id="9781691at2"/>
<dbReference type="PANTHER" id="PTHR42715">
    <property type="entry name" value="BETA-GLUCOSIDASE"/>
    <property type="match status" value="1"/>
</dbReference>
<dbReference type="InterPro" id="IPR002772">
    <property type="entry name" value="Glyco_hydro_3_C"/>
</dbReference>
<name>A0A845A892_9SPHN</name>
<gene>
    <name evidence="4" type="ORF">GRI39_11150</name>
</gene>
<dbReference type="EMBL" id="WTYQ01000004">
    <property type="protein sequence ID" value="MXP26592.1"/>
    <property type="molecule type" value="Genomic_DNA"/>
</dbReference>
<evidence type="ECO:0000256" key="2">
    <source>
        <dbReference type="ARBA" id="ARBA00022801"/>
    </source>
</evidence>
<dbReference type="InterPro" id="IPR001764">
    <property type="entry name" value="Glyco_hydro_3_N"/>
</dbReference>
<sequence>MLLSTMTLASVGAGALPAAAKTNSDQLDPDKKAAQVIAEMTQDERYALLHSIMPIAFGPEPLPEAVQGQPAMAGYVPPISRLGIPAITQTDASLGVTNPFQARKGDVATALPSGLALASSFNPELAYESGKMVGNEARAKGFNVLLGGGMNLARDPRNGRNFEYLGEDPLLAGTLGGNAVRGTQSEGVVSTVKHFAINDQETNRNTLNSVIDEAALRMSDLLAFEIGIEIGQPGSVMCAYNRVNGPWACGSDMLLNQVLKKDWGYKGWVMSDWGAVHDVDYAIMGLDQQAGAQLDKEIWFDGPLKTKVAKGEISQDRISDMSQRILRSLYAVGADRPLTRTDIDYDAHGKVALKTAEQGIVLLKNNGILPLAASARNILVVGGHADAGVMSGGGSSQVTPVGGPAAMIPVGGEGFLASFGKMLIMPSSPLAALKEQLPEANIQFDSGYFPNATAQAAKHADMVIIFATQWQIEALDAGSMALPQGQDDLIAAVAAANPNSVVVLETGNPVHMPWANDVGAIMEAWYPGQRGGEAIANVLTGKVNPSGRLPISFPVDESQLPRPEIPGLGGPSDAKFDVDYNIEGADVGYRWYAREGITPAYPFGYGLSYTSFTHDNFKVAAKGDGLNASFTVRNTGKIAGADVPQIYLADAAGTPMRRLAAFDRVELAPGEARTVTVPLEWRVIADWANDGWEVAPGTYRFVLATDALANGVSASVKLKAHHIAK</sequence>
<dbReference type="AlphaFoldDB" id="A0A845A892"/>
<dbReference type="SUPFAM" id="SSF52279">
    <property type="entry name" value="Beta-D-glucan exohydrolase, C-terminal domain"/>
    <property type="match status" value="1"/>
</dbReference>
<dbReference type="PRINTS" id="PR00133">
    <property type="entry name" value="GLHYDRLASE3"/>
</dbReference>
<feature type="domain" description="Fibronectin type III-like" evidence="3">
    <location>
        <begin position="642"/>
        <end position="707"/>
    </location>
</feature>
<dbReference type="Pfam" id="PF00933">
    <property type="entry name" value="Glyco_hydro_3"/>
    <property type="match status" value="1"/>
</dbReference>
<comment type="similarity">
    <text evidence="1">Belongs to the glycosyl hydrolase 3 family.</text>
</comment>
<dbReference type="Proteomes" id="UP000460561">
    <property type="component" value="Unassembled WGS sequence"/>
</dbReference>
<keyword evidence="2 4" id="KW-0378">Hydrolase</keyword>
<dbReference type="Gene3D" id="3.20.20.300">
    <property type="entry name" value="Glycoside hydrolase, family 3, N-terminal domain"/>
    <property type="match status" value="1"/>
</dbReference>
<evidence type="ECO:0000259" key="3">
    <source>
        <dbReference type="SMART" id="SM01217"/>
    </source>
</evidence>
<dbReference type="InterPro" id="IPR017853">
    <property type="entry name" value="GH"/>
</dbReference>
<protein>
    <submittedName>
        <fullName evidence="4">Glycosyl hydrolase</fullName>
    </submittedName>
</protein>
<dbReference type="SUPFAM" id="SSF51445">
    <property type="entry name" value="(Trans)glycosidases"/>
    <property type="match status" value="1"/>
</dbReference>
<dbReference type="InterPro" id="IPR013783">
    <property type="entry name" value="Ig-like_fold"/>
</dbReference>
<organism evidence="4 5">
    <name type="scientific">Altericroceibacterium indicum</name>
    <dbReference type="NCBI Taxonomy" id="374177"/>
    <lineage>
        <taxon>Bacteria</taxon>
        <taxon>Pseudomonadati</taxon>
        <taxon>Pseudomonadota</taxon>
        <taxon>Alphaproteobacteria</taxon>
        <taxon>Sphingomonadales</taxon>
        <taxon>Erythrobacteraceae</taxon>
        <taxon>Altericroceibacterium</taxon>
    </lineage>
</organism>
<dbReference type="SMART" id="SM01217">
    <property type="entry name" value="Fn3_like"/>
    <property type="match status" value="1"/>
</dbReference>
<evidence type="ECO:0000256" key="1">
    <source>
        <dbReference type="ARBA" id="ARBA00005336"/>
    </source>
</evidence>
<dbReference type="InterPro" id="IPR050288">
    <property type="entry name" value="Cellulose_deg_GH3"/>
</dbReference>
<dbReference type="GO" id="GO:0004553">
    <property type="term" value="F:hydrolase activity, hydrolyzing O-glycosyl compounds"/>
    <property type="evidence" value="ECO:0007669"/>
    <property type="project" value="InterPro"/>
</dbReference>
<dbReference type="GO" id="GO:0005975">
    <property type="term" value="P:carbohydrate metabolic process"/>
    <property type="evidence" value="ECO:0007669"/>
    <property type="project" value="InterPro"/>
</dbReference>
<dbReference type="InterPro" id="IPR026891">
    <property type="entry name" value="Fn3-like"/>
</dbReference>